<sequence>MAYLDVLCSVLSSLRYFKLENLDDEDDLQLPKVRGKGVQQAVSDIRNYLTSQHSQFESLQTVAHLYCFLVGQRALQPWVLYRLDQGGNQADRVAGIVNNVQRRSEVGIYAKTTPSFACACLLTPDEVGCMVYIPHIFCNWPNLPCVAVHQPPPGYSTLGTGVLRQMVGGPPDSFYSGVYQDLNGAFRAAGRLTS</sequence>
<reference evidence="1" key="2">
    <citation type="submission" date="2021-09" db="EMBL/GenBank/DDBJ databases">
        <authorList>
            <person name="Jia N."/>
            <person name="Wang J."/>
            <person name="Shi W."/>
            <person name="Du L."/>
            <person name="Sun Y."/>
            <person name="Zhan W."/>
            <person name="Jiang J."/>
            <person name="Wang Q."/>
            <person name="Zhang B."/>
            <person name="Ji P."/>
            <person name="Sakyi L.B."/>
            <person name="Cui X."/>
            <person name="Yuan T."/>
            <person name="Jiang B."/>
            <person name="Yang W."/>
            <person name="Lam T.T.-Y."/>
            <person name="Chang Q."/>
            <person name="Ding S."/>
            <person name="Wang X."/>
            <person name="Zhu J."/>
            <person name="Ruan X."/>
            <person name="Zhao L."/>
            <person name="Wei J."/>
            <person name="Que T."/>
            <person name="Du C."/>
            <person name="Cheng J."/>
            <person name="Dai P."/>
            <person name="Han X."/>
            <person name="Huang E."/>
            <person name="Gao Y."/>
            <person name="Liu J."/>
            <person name="Shao H."/>
            <person name="Ye R."/>
            <person name="Li L."/>
            <person name="Wei W."/>
            <person name="Wang X."/>
            <person name="Wang C."/>
            <person name="Huo Q."/>
            <person name="Li W."/>
            <person name="Guo W."/>
            <person name="Chen H."/>
            <person name="Chen S."/>
            <person name="Zhou L."/>
            <person name="Zhou L."/>
            <person name="Ni X."/>
            <person name="Tian J."/>
            <person name="Zhou Y."/>
            <person name="Sheng Y."/>
            <person name="Liu T."/>
            <person name="Pan Y."/>
            <person name="Xia L."/>
            <person name="Li J."/>
            <person name="Zhao F."/>
            <person name="Cao W."/>
        </authorList>
    </citation>
    <scope>NUCLEOTIDE SEQUENCE</scope>
    <source>
        <strain evidence="1">Rmic-2018</strain>
        <tissue evidence="1">Larvae</tissue>
    </source>
</reference>
<protein>
    <submittedName>
        <fullName evidence="1">Uncharacterized protein</fullName>
    </submittedName>
</protein>
<accession>A0A9J6DFR5</accession>
<gene>
    <name evidence="1" type="ORF">HPB51_004622</name>
</gene>
<organism evidence="1 2">
    <name type="scientific">Rhipicephalus microplus</name>
    <name type="common">Cattle tick</name>
    <name type="synonym">Boophilus microplus</name>
    <dbReference type="NCBI Taxonomy" id="6941"/>
    <lineage>
        <taxon>Eukaryota</taxon>
        <taxon>Metazoa</taxon>
        <taxon>Ecdysozoa</taxon>
        <taxon>Arthropoda</taxon>
        <taxon>Chelicerata</taxon>
        <taxon>Arachnida</taxon>
        <taxon>Acari</taxon>
        <taxon>Parasitiformes</taxon>
        <taxon>Ixodida</taxon>
        <taxon>Ixodoidea</taxon>
        <taxon>Ixodidae</taxon>
        <taxon>Rhipicephalinae</taxon>
        <taxon>Rhipicephalus</taxon>
        <taxon>Boophilus</taxon>
    </lineage>
</organism>
<evidence type="ECO:0000313" key="2">
    <source>
        <dbReference type="Proteomes" id="UP000821866"/>
    </source>
</evidence>
<dbReference type="Proteomes" id="UP000821866">
    <property type="component" value="Chromosome 7"/>
</dbReference>
<proteinExistence type="predicted"/>
<dbReference type="VEuPathDB" id="VectorBase:LOC119183792"/>
<dbReference type="AlphaFoldDB" id="A0A9J6DFR5"/>
<name>A0A9J6DFR5_RHIMP</name>
<dbReference type="EMBL" id="JABSTU010000009">
    <property type="protein sequence ID" value="KAH8020800.1"/>
    <property type="molecule type" value="Genomic_DNA"/>
</dbReference>
<comment type="caution">
    <text evidence="1">The sequence shown here is derived from an EMBL/GenBank/DDBJ whole genome shotgun (WGS) entry which is preliminary data.</text>
</comment>
<evidence type="ECO:0000313" key="1">
    <source>
        <dbReference type="EMBL" id="KAH8020800.1"/>
    </source>
</evidence>
<keyword evidence="2" id="KW-1185">Reference proteome</keyword>
<reference evidence="1" key="1">
    <citation type="journal article" date="2020" name="Cell">
        <title>Large-Scale Comparative Analyses of Tick Genomes Elucidate Their Genetic Diversity and Vector Capacities.</title>
        <authorList>
            <consortium name="Tick Genome and Microbiome Consortium (TIGMIC)"/>
            <person name="Jia N."/>
            <person name="Wang J."/>
            <person name="Shi W."/>
            <person name="Du L."/>
            <person name="Sun Y."/>
            <person name="Zhan W."/>
            <person name="Jiang J.F."/>
            <person name="Wang Q."/>
            <person name="Zhang B."/>
            <person name="Ji P."/>
            <person name="Bell-Sakyi L."/>
            <person name="Cui X.M."/>
            <person name="Yuan T.T."/>
            <person name="Jiang B.G."/>
            <person name="Yang W.F."/>
            <person name="Lam T.T."/>
            <person name="Chang Q.C."/>
            <person name="Ding S.J."/>
            <person name="Wang X.J."/>
            <person name="Zhu J.G."/>
            <person name="Ruan X.D."/>
            <person name="Zhao L."/>
            <person name="Wei J.T."/>
            <person name="Ye R.Z."/>
            <person name="Que T.C."/>
            <person name="Du C.H."/>
            <person name="Zhou Y.H."/>
            <person name="Cheng J.X."/>
            <person name="Dai P.F."/>
            <person name="Guo W.B."/>
            <person name="Han X.H."/>
            <person name="Huang E.J."/>
            <person name="Li L.F."/>
            <person name="Wei W."/>
            <person name="Gao Y.C."/>
            <person name="Liu J.Z."/>
            <person name="Shao H.Z."/>
            <person name="Wang X."/>
            <person name="Wang C.C."/>
            <person name="Yang T.C."/>
            <person name="Huo Q.B."/>
            <person name="Li W."/>
            <person name="Chen H.Y."/>
            <person name="Chen S.E."/>
            <person name="Zhou L.G."/>
            <person name="Ni X.B."/>
            <person name="Tian J.H."/>
            <person name="Sheng Y."/>
            <person name="Liu T."/>
            <person name="Pan Y.S."/>
            <person name="Xia L.Y."/>
            <person name="Li J."/>
            <person name="Zhao F."/>
            <person name="Cao W.C."/>
        </authorList>
    </citation>
    <scope>NUCLEOTIDE SEQUENCE</scope>
    <source>
        <strain evidence="1">Rmic-2018</strain>
    </source>
</reference>